<dbReference type="AlphaFoldDB" id="B8I7K9"/>
<proteinExistence type="predicted"/>
<gene>
    <name evidence="2" type="ordered locus">Ccel_2782</name>
</gene>
<dbReference type="RefSeq" id="WP_015926152.1">
    <property type="nucleotide sequence ID" value="NC_011898.1"/>
</dbReference>
<accession>B8I7K9</accession>
<dbReference type="Proteomes" id="UP000001349">
    <property type="component" value="Chromosome"/>
</dbReference>
<evidence type="ECO:0000259" key="1">
    <source>
        <dbReference type="Pfam" id="PF14191"/>
    </source>
</evidence>
<evidence type="ECO:0000313" key="2">
    <source>
        <dbReference type="EMBL" id="ACL77080.1"/>
    </source>
</evidence>
<keyword evidence="3" id="KW-1185">Reference proteome</keyword>
<organism evidence="2 3">
    <name type="scientific">Ruminiclostridium cellulolyticum (strain ATCC 35319 / DSM 5812 / JCM 6584 / H10)</name>
    <name type="common">Clostridium cellulolyticum</name>
    <dbReference type="NCBI Taxonomy" id="394503"/>
    <lineage>
        <taxon>Bacteria</taxon>
        <taxon>Bacillati</taxon>
        <taxon>Bacillota</taxon>
        <taxon>Clostridia</taxon>
        <taxon>Eubacteriales</taxon>
        <taxon>Oscillospiraceae</taxon>
        <taxon>Ruminiclostridium</taxon>
    </lineage>
</organism>
<sequence>MKGISIKNDRIMFYGNTAGYVEGEKAVVDTIFQCKEIRDYLLKERKMEVEWTNGVYDKLANSRPNIDGSIPVLKSCRIYQLKPDVNVLMKFIGYDELIKNFGEPKLENYNVVYDGHLETNDLESIYEKFNVCHPDGYSGHSLSISDVIELYSSKDSTFHYVDSFGFKEIDFKEQEQQNRQSMKL</sequence>
<dbReference type="OrthoDB" id="9806961at2"/>
<dbReference type="InterPro" id="IPR025923">
    <property type="entry name" value="YodL-like_dom"/>
</dbReference>
<dbReference type="HOGENOM" id="CLU_1432434_0_0_9"/>
<dbReference type="KEGG" id="cce:Ccel_2782"/>
<feature type="domain" description="YodL-like" evidence="1">
    <location>
        <begin position="75"/>
        <end position="171"/>
    </location>
</feature>
<dbReference type="Pfam" id="PF14191">
    <property type="entry name" value="YodL"/>
    <property type="match status" value="1"/>
</dbReference>
<evidence type="ECO:0000313" key="3">
    <source>
        <dbReference type="Proteomes" id="UP000001349"/>
    </source>
</evidence>
<reference evidence="2 3" key="1">
    <citation type="submission" date="2009-01" db="EMBL/GenBank/DDBJ databases">
        <title>Complete sequence of Clostridium cellulolyticum H10.</title>
        <authorList>
            <consortium name="US DOE Joint Genome Institute"/>
            <person name="Lucas S."/>
            <person name="Copeland A."/>
            <person name="Lapidus A."/>
            <person name="Glavina del Rio T."/>
            <person name="Dalin E."/>
            <person name="Tice H."/>
            <person name="Bruce D."/>
            <person name="Goodwin L."/>
            <person name="Pitluck S."/>
            <person name="Chertkov O."/>
            <person name="Saunders E."/>
            <person name="Brettin T."/>
            <person name="Detter J.C."/>
            <person name="Han C."/>
            <person name="Larimer F."/>
            <person name="Land M."/>
            <person name="Hauser L."/>
            <person name="Kyrpides N."/>
            <person name="Ivanova N."/>
            <person name="Zhou J."/>
            <person name="Richardson P."/>
        </authorList>
    </citation>
    <scope>NUCLEOTIDE SEQUENCE [LARGE SCALE GENOMIC DNA]</scope>
    <source>
        <strain evidence="3">ATCC 35319 / DSM 5812 / JCM 6584 / H10</strain>
    </source>
</reference>
<dbReference type="EMBL" id="CP001348">
    <property type="protein sequence ID" value="ACL77080.1"/>
    <property type="molecule type" value="Genomic_DNA"/>
</dbReference>
<protein>
    <recommendedName>
        <fullName evidence="1">YodL-like domain-containing protein</fullName>
    </recommendedName>
</protein>
<dbReference type="eggNOG" id="COG4227">
    <property type="taxonomic scope" value="Bacteria"/>
</dbReference>
<dbReference type="STRING" id="394503.Ccel_2782"/>
<name>B8I7K9_RUMCH</name>